<evidence type="ECO:0000256" key="1">
    <source>
        <dbReference type="SAM" id="MobiDB-lite"/>
    </source>
</evidence>
<feature type="compositionally biased region" description="Pro residues" evidence="1">
    <location>
        <begin position="1"/>
        <end position="11"/>
    </location>
</feature>
<feature type="region of interest" description="Disordered" evidence="1">
    <location>
        <begin position="1"/>
        <end position="100"/>
    </location>
</feature>
<comment type="caution">
    <text evidence="2">The sequence shown here is derived from an EMBL/GenBank/DDBJ whole genome shotgun (WGS) entry which is preliminary data.</text>
</comment>
<dbReference type="AlphaFoldDB" id="A0A4Q0AIU0"/>
<dbReference type="EMBL" id="SCKW01000012">
    <property type="protein sequence ID" value="RWZ79436.1"/>
    <property type="molecule type" value="Genomic_DNA"/>
</dbReference>
<evidence type="ECO:0000313" key="2">
    <source>
        <dbReference type="EMBL" id="RWZ79436.1"/>
    </source>
</evidence>
<dbReference type="Proteomes" id="UP000289269">
    <property type="component" value="Unassembled WGS sequence"/>
</dbReference>
<feature type="compositionally biased region" description="Basic and acidic residues" evidence="1">
    <location>
        <begin position="41"/>
        <end position="50"/>
    </location>
</feature>
<accession>A0A4Q0AIU0</accession>
<protein>
    <submittedName>
        <fullName evidence="2">Uncharacterized protein</fullName>
    </submittedName>
</protein>
<feature type="compositionally biased region" description="Pro residues" evidence="1">
    <location>
        <begin position="70"/>
        <end position="79"/>
    </location>
</feature>
<evidence type="ECO:0000313" key="3">
    <source>
        <dbReference type="Proteomes" id="UP000289269"/>
    </source>
</evidence>
<name>A0A4Q0AIU0_9BACT</name>
<feature type="compositionally biased region" description="Polar residues" evidence="1">
    <location>
        <begin position="85"/>
        <end position="95"/>
    </location>
</feature>
<proteinExistence type="predicted"/>
<organism evidence="2 3">
    <name type="scientific">Candidatus Chaera renei</name>
    <dbReference type="NCBI Taxonomy" id="2506947"/>
    <lineage>
        <taxon>Bacteria</taxon>
        <taxon>Candidatus Saccharimonadota</taxon>
        <taxon>Candidatus Saccharimonadia</taxon>
        <taxon>Candidatus Saccharimonadales</taxon>
        <taxon>Candidatus Saccharimonadaceae</taxon>
        <taxon>Candidatus Chaera</taxon>
    </lineage>
</organism>
<keyword evidence="3" id="KW-1185">Reference proteome</keyword>
<sequence>MEPQLPIPRPSPEAGDLSRPEKSSSDTLKPSPVELAGRSVESPRDTDSKETIVNAGTSTADGAAFTAGSPPLPTLPPAIRPVNDSPGSADTTSINPPVAADEDLIEKEWVVRAKKIVATTKDDPYHQEREVSKLQVDYLKKRFNKDIKIPAD</sequence>
<gene>
    <name evidence="2" type="ORF">EOT04_01610</name>
</gene>
<reference evidence="2" key="1">
    <citation type="submission" date="2019-01" db="EMBL/GenBank/DDBJ databases">
        <title>Genomic signatures and co-occurrence patterns of the ultra-small Saccharimodia (Patescibacteria phylum) suggest a symbiotic lifestyle.</title>
        <authorList>
            <person name="Lemos L."/>
            <person name="Medeiros J."/>
            <person name="Andreote F."/>
            <person name="Fernandes G."/>
            <person name="Varani A."/>
            <person name="Oliveira G."/>
            <person name="Pylro V."/>
        </authorList>
    </citation>
    <scope>NUCLEOTIDE SEQUENCE [LARGE SCALE GENOMIC DNA]</scope>
    <source>
        <strain evidence="2">AMD01</strain>
    </source>
</reference>